<dbReference type="AlphaFoldDB" id="A0A564ZCJ1"/>
<evidence type="ECO:0000313" key="2">
    <source>
        <dbReference type="Proteomes" id="UP000321570"/>
    </source>
</evidence>
<name>A0A564ZCJ1_HYMDI</name>
<dbReference type="Proteomes" id="UP000321570">
    <property type="component" value="Unassembled WGS sequence"/>
</dbReference>
<protein>
    <submittedName>
        <fullName evidence="1">Uncharacterized protein</fullName>
    </submittedName>
</protein>
<proteinExistence type="predicted"/>
<organism evidence="1 2">
    <name type="scientific">Hymenolepis diminuta</name>
    <name type="common">Rat tapeworm</name>
    <dbReference type="NCBI Taxonomy" id="6216"/>
    <lineage>
        <taxon>Eukaryota</taxon>
        <taxon>Metazoa</taxon>
        <taxon>Spiralia</taxon>
        <taxon>Lophotrochozoa</taxon>
        <taxon>Platyhelminthes</taxon>
        <taxon>Cestoda</taxon>
        <taxon>Eucestoda</taxon>
        <taxon>Cyclophyllidea</taxon>
        <taxon>Hymenolepididae</taxon>
        <taxon>Hymenolepis</taxon>
    </lineage>
</organism>
<gene>
    <name evidence="1" type="ORF">WMSIL1_LOCUS14185</name>
</gene>
<accession>A0A564ZCJ1</accession>
<dbReference type="EMBL" id="CABIJS010000706">
    <property type="protein sequence ID" value="VUZ56578.1"/>
    <property type="molecule type" value="Genomic_DNA"/>
</dbReference>
<keyword evidence="2" id="KW-1185">Reference proteome</keyword>
<sequence>MFACRGLQAISSHYLRTLALFVYKNRARGQRRIRGSVRLKILTSSSHTELSCSSYFGNSLANFESKFIIEDCARPYSECLLM</sequence>
<reference evidence="1 2" key="1">
    <citation type="submission" date="2019-07" db="EMBL/GenBank/DDBJ databases">
        <authorList>
            <person name="Jastrzebski P J."/>
            <person name="Paukszto L."/>
            <person name="Jastrzebski P J."/>
        </authorList>
    </citation>
    <scope>NUCLEOTIDE SEQUENCE [LARGE SCALE GENOMIC DNA]</scope>
    <source>
        <strain evidence="1 2">WMS-il1</strain>
    </source>
</reference>
<evidence type="ECO:0000313" key="1">
    <source>
        <dbReference type="EMBL" id="VUZ56578.1"/>
    </source>
</evidence>